<dbReference type="AlphaFoldDB" id="A0AAD6G5D3"/>
<comment type="caution">
    <text evidence="2">The sequence shown here is derived from an EMBL/GenBank/DDBJ whole genome shotgun (WGS) entry which is preliminary data.</text>
</comment>
<gene>
    <name evidence="2" type="ORF">N7458_003912</name>
</gene>
<feature type="region of interest" description="Disordered" evidence="1">
    <location>
        <begin position="47"/>
        <end position="76"/>
    </location>
</feature>
<dbReference type="EMBL" id="JAPVEA010000004">
    <property type="protein sequence ID" value="KAJ5455648.1"/>
    <property type="molecule type" value="Genomic_DNA"/>
</dbReference>
<dbReference type="GeneID" id="81597537"/>
<accession>A0AAD6G5D3</accession>
<dbReference type="Proteomes" id="UP001213681">
    <property type="component" value="Unassembled WGS sequence"/>
</dbReference>
<keyword evidence="3" id="KW-1185">Reference proteome</keyword>
<name>A0AAD6G5D3_9EURO</name>
<feature type="compositionally biased region" description="Basic and acidic residues" evidence="1">
    <location>
        <begin position="56"/>
        <end position="69"/>
    </location>
</feature>
<proteinExistence type="predicted"/>
<protein>
    <submittedName>
        <fullName evidence="2">Uncharacterized protein</fullName>
    </submittedName>
</protein>
<reference evidence="2" key="1">
    <citation type="submission" date="2022-12" db="EMBL/GenBank/DDBJ databases">
        <authorList>
            <person name="Petersen C."/>
        </authorList>
    </citation>
    <scope>NUCLEOTIDE SEQUENCE</scope>
    <source>
        <strain evidence="2">IBT 16125</strain>
    </source>
</reference>
<evidence type="ECO:0000256" key="1">
    <source>
        <dbReference type="SAM" id="MobiDB-lite"/>
    </source>
</evidence>
<organism evidence="2 3">
    <name type="scientific">Penicillium daleae</name>
    <dbReference type="NCBI Taxonomy" id="63821"/>
    <lineage>
        <taxon>Eukaryota</taxon>
        <taxon>Fungi</taxon>
        <taxon>Dikarya</taxon>
        <taxon>Ascomycota</taxon>
        <taxon>Pezizomycotina</taxon>
        <taxon>Eurotiomycetes</taxon>
        <taxon>Eurotiomycetidae</taxon>
        <taxon>Eurotiales</taxon>
        <taxon>Aspergillaceae</taxon>
        <taxon>Penicillium</taxon>
    </lineage>
</organism>
<sequence length="76" mass="8615">MGTYMDHYFDTQFEEVIFRGDPSHAARKELGIPMLGSPPGNLHQFQPSVGSGETSDESREGRYYKEARKSTNFTNL</sequence>
<reference evidence="2" key="2">
    <citation type="journal article" date="2023" name="IMA Fungus">
        <title>Comparative genomic study of the Penicillium genus elucidates a diverse pangenome and 15 lateral gene transfer events.</title>
        <authorList>
            <person name="Petersen C."/>
            <person name="Sorensen T."/>
            <person name="Nielsen M.R."/>
            <person name="Sondergaard T.E."/>
            <person name="Sorensen J.L."/>
            <person name="Fitzpatrick D.A."/>
            <person name="Frisvad J.C."/>
            <person name="Nielsen K.L."/>
        </authorList>
    </citation>
    <scope>NUCLEOTIDE SEQUENCE</scope>
    <source>
        <strain evidence="2">IBT 16125</strain>
    </source>
</reference>
<dbReference type="RefSeq" id="XP_056768021.1">
    <property type="nucleotide sequence ID" value="XM_056907294.1"/>
</dbReference>
<evidence type="ECO:0000313" key="2">
    <source>
        <dbReference type="EMBL" id="KAJ5455648.1"/>
    </source>
</evidence>
<evidence type="ECO:0000313" key="3">
    <source>
        <dbReference type="Proteomes" id="UP001213681"/>
    </source>
</evidence>